<protein>
    <submittedName>
        <fullName evidence="1">Uncharacterized protein</fullName>
    </submittedName>
</protein>
<accession>A0ABR3DFV0</accession>
<keyword evidence="2" id="KW-1185">Reference proteome</keyword>
<evidence type="ECO:0000313" key="2">
    <source>
        <dbReference type="Proteomes" id="UP001451303"/>
    </source>
</evidence>
<dbReference type="Proteomes" id="UP001451303">
    <property type="component" value="Unassembled WGS sequence"/>
</dbReference>
<name>A0ABR3DFV0_NEUIN</name>
<organism evidence="1 2">
    <name type="scientific">Neurospora intermedia</name>
    <dbReference type="NCBI Taxonomy" id="5142"/>
    <lineage>
        <taxon>Eukaryota</taxon>
        <taxon>Fungi</taxon>
        <taxon>Dikarya</taxon>
        <taxon>Ascomycota</taxon>
        <taxon>Pezizomycotina</taxon>
        <taxon>Sordariomycetes</taxon>
        <taxon>Sordariomycetidae</taxon>
        <taxon>Sordariales</taxon>
        <taxon>Sordariaceae</taxon>
        <taxon>Neurospora</taxon>
    </lineage>
</organism>
<dbReference type="EMBL" id="JAVLET010000003">
    <property type="protein sequence ID" value="KAL0471563.1"/>
    <property type="molecule type" value="Genomic_DNA"/>
</dbReference>
<sequence length="195" mass="21561">MDTTAFRAIRLLPTTTRLICSATPTLNRLTDIRAFTTLIWEAGLRDLFKCPAKHNTILQVLNDVNFVPSFEPGYPDCIASIVDAGKVALLNIGEVMREIQVLIVNRGMTTALTLPNGTILYPSAKIPPMKVWSEHLGHKTNATLGVASRFADYESLRNLSVRCQDWVDDGYEITFKALLCISPLPTNAPNTCDLL</sequence>
<proteinExistence type="predicted"/>
<evidence type="ECO:0000313" key="1">
    <source>
        <dbReference type="EMBL" id="KAL0471563.1"/>
    </source>
</evidence>
<gene>
    <name evidence="1" type="ORF">QR685DRAFT_494006</name>
</gene>
<comment type="caution">
    <text evidence="1">The sequence shown here is derived from an EMBL/GenBank/DDBJ whole genome shotgun (WGS) entry which is preliminary data.</text>
</comment>
<reference evidence="1 2" key="1">
    <citation type="submission" date="2023-09" db="EMBL/GenBank/DDBJ databases">
        <title>Multi-omics analysis of a traditional fermented food reveals byproduct-associated fungal strains for waste-to-food upcycling.</title>
        <authorList>
            <consortium name="Lawrence Berkeley National Laboratory"/>
            <person name="Rekdal V.M."/>
            <person name="Villalobos-Escobedo J.M."/>
            <person name="Rodriguez-Valeron N."/>
            <person name="Garcia M.O."/>
            <person name="Vasquez D.P."/>
            <person name="Damayanti I."/>
            <person name="Sorensen P.M."/>
            <person name="Baidoo E.E."/>
            <person name="De Carvalho A.C."/>
            <person name="Riley R."/>
            <person name="Lipzen A."/>
            <person name="He G."/>
            <person name="Yan M."/>
            <person name="Haridas S."/>
            <person name="Daum C."/>
            <person name="Yoshinaga Y."/>
            <person name="Ng V."/>
            <person name="Grigoriev I.V."/>
            <person name="Munk R."/>
            <person name="Nuraida L."/>
            <person name="Wijaya C.H."/>
            <person name="Morales P.-C."/>
            <person name="Keasling J.D."/>
        </authorList>
    </citation>
    <scope>NUCLEOTIDE SEQUENCE [LARGE SCALE GENOMIC DNA]</scope>
    <source>
        <strain evidence="1 2">FGSC 2613</strain>
    </source>
</reference>